<protein>
    <submittedName>
        <fullName evidence="1">Uncharacterized protein</fullName>
    </submittedName>
</protein>
<organism evidence="1 2">
    <name type="scientific">Cryoendolithus antarcticus</name>
    <dbReference type="NCBI Taxonomy" id="1507870"/>
    <lineage>
        <taxon>Eukaryota</taxon>
        <taxon>Fungi</taxon>
        <taxon>Dikarya</taxon>
        <taxon>Ascomycota</taxon>
        <taxon>Pezizomycotina</taxon>
        <taxon>Dothideomycetes</taxon>
        <taxon>Dothideomycetidae</taxon>
        <taxon>Cladosporiales</taxon>
        <taxon>Cladosporiaceae</taxon>
        <taxon>Cryoendolithus</taxon>
    </lineage>
</organism>
<dbReference type="InParanoid" id="A0A1V8SDS8"/>
<comment type="caution">
    <text evidence="1">The sequence shown here is derived from an EMBL/GenBank/DDBJ whole genome shotgun (WGS) entry which is preliminary data.</text>
</comment>
<dbReference type="OrthoDB" id="3552596at2759"/>
<keyword evidence="2" id="KW-1185">Reference proteome</keyword>
<sequence length="247" mass="27646">MAAPVQSHKTRDWGSQTPFAKHFGKTSAILDVYIMFRDHGLQATLDLIPDDCDFVRGWIPQCERFENCTVMLVLGMCRLHAGVPCMESPTCYTEELIASLERLPEVKVLCMDLRKECKRKRVTEKSPLGSNCDEILESEAAKLILATAIELAIASKYFGIKFGAVVSYSAIWSRQYKGLCDMDKQLGRTMVDVGSTPIPEHLGHLGGDLTHLPNDARFDAKTRAFERVSEQLAPLLGFDGVRIYRAF</sequence>
<proteinExistence type="predicted"/>
<dbReference type="AlphaFoldDB" id="A0A1V8SDS8"/>
<dbReference type="Proteomes" id="UP000192596">
    <property type="component" value="Unassembled WGS sequence"/>
</dbReference>
<accession>A0A1V8SDS8</accession>
<gene>
    <name evidence="1" type="ORF">B0A48_16382</name>
</gene>
<name>A0A1V8SDS8_9PEZI</name>
<reference evidence="2" key="1">
    <citation type="submission" date="2017-03" db="EMBL/GenBank/DDBJ databases">
        <title>Genomes of endolithic fungi from Antarctica.</title>
        <authorList>
            <person name="Coleine C."/>
            <person name="Masonjones S."/>
            <person name="Stajich J.E."/>
        </authorList>
    </citation>
    <scope>NUCLEOTIDE SEQUENCE [LARGE SCALE GENOMIC DNA]</scope>
    <source>
        <strain evidence="2">CCFEE 5527</strain>
    </source>
</reference>
<evidence type="ECO:0000313" key="1">
    <source>
        <dbReference type="EMBL" id="OQN97318.1"/>
    </source>
</evidence>
<dbReference type="EMBL" id="NAJO01000055">
    <property type="protein sequence ID" value="OQN97318.1"/>
    <property type="molecule type" value="Genomic_DNA"/>
</dbReference>
<evidence type="ECO:0000313" key="2">
    <source>
        <dbReference type="Proteomes" id="UP000192596"/>
    </source>
</evidence>